<evidence type="ECO:0000256" key="6">
    <source>
        <dbReference type="ARBA" id="ARBA00023306"/>
    </source>
</evidence>
<dbReference type="Proteomes" id="UP000694844">
    <property type="component" value="Chromosome 6"/>
</dbReference>
<keyword evidence="2" id="KW-0677">Repeat</keyword>
<dbReference type="KEGG" id="cvn:111101851"/>
<dbReference type="SUPFAM" id="SSF48452">
    <property type="entry name" value="TPR-like"/>
    <property type="match status" value="2"/>
</dbReference>
<keyword evidence="6" id="KW-0131">Cell cycle</keyword>
<keyword evidence="9" id="KW-1185">Reference proteome</keyword>
<evidence type="ECO:0000313" key="10">
    <source>
        <dbReference type="RefSeq" id="XP_022290179.1"/>
    </source>
</evidence>
<dbReference type="GeneID" id="111101851"/>
<protein>
    <submittedName>
        <fullName evidence="10">Cell division cycle protein 16 homolog</fullName>
    </submittedName>
</protein>
<proteinExistence type="predicted"/>
<dbReference type="Pfam" id="PF12895">
    <property type="entry name" value="ANAPC3"/>
    <property type="match status" value="1"/>
</dbReference>
<evidence type="ECO:0000256" key="5">
    <source>
        <dbReference type="ARBA" id="ARBA00022803"/>
    </source>
</evidence>
<dbReference type="PANTHER" id="PTHR12558">
    <property type="entry name" value="CELL DIVISION CYCLE 16,23,27"/>
    <property type="match status" value="1"/>
</dbReference>
<dbReference type="GO" id="GO:0051301">
    <property type="term" value="P:cell division"/>
    <property type="evidence" value="ECO:0007669"/>
    <property type="project" value="UniProtKB-KW"/>
</dbReference>
<dbReference type="InterPro" id="IPR011990">
    <property type="entry name" value="TPR-like_helical_dom_sf"/>
</dbReference>
<accession>A0A8B8AJH4</accession>
<evidence type="ECO:0000256" key="1">
    <source>
        <dbReference type="ARBA" id="ARBA00022618"/>
    </source>
</evidence>
<reference evidence="10" key="1">
    <citation type="submission" date="2025-08" db="UniProtKB">
        <authorList>
            <consortium name="RefSeq"/>
        </authorList>
    </citation>
    <scope>IDENTIFICATION</scope>
    <source>
        <tissue evidence="10">Whole sample</tissue>
    </source>
</reference>
<feature type="repeat" description="TPR" evidence="7">
    <location>
        <begin position="492"/>
        <end position="525"/>
    </location>
</feature>
<dbReference type="GO" id="GO:0045842">
    <property type="term" value="P:positive regulation of mitotic metaphase/anaphase transition"/>
    <property type="evidence" value="ECO:0007669"/>
    <property type="project" value="TreeGrafter"/>
</dbReference>
<evidence type="ECO:0000256" key="4">
    <source>
        <dbReference type="ARBA" id="ARBA00022786"/>
    </source>
</evidence>
<keyword evidence="1 10" id="KW-0132">Cell division</keyword>
<evidence type="ECO:0000256" key="2">
    <source>
        <dbReference type="ARBA" id="ARBA00022737"/>
    </source>
</evidence>
<dbReference type="AlphaFoldDB" id="A0A8B8AJH4"/>
<feature type="region of interest" description="Disordered" evidence="8">
    <location>
        <begin position="547"/>
        <end position="594"/>
    </location>
</feature>
<evidence type="ECO:0000256" key="8">
    <source>
        <dbReference type="SAM" id="MobiDB-lite"/>
    </source>
</evidence>
<gene>
    <name evidence="10" type="primary">LOC111101851</name>
</gene>
<dbReference type="InterPro" id="IPR019734">
    <property type="entry name" value="TPR_rpt"/>
</dbReference>
<dbReference type="Pfam" id="PF13181">
    <property type="entry name" value="TPR_8"/>
    <property type="match status" value="2"/>
</dbReference>
<dbReference type="PROSITE" id="PS50005">
    <property type="entry name" value="TPR"/>
    <property type="match status" value="2"/>
</dbReference>
<dbReference type="Gene3D" id="1.25.40.10">
    <property type="entry name" value="Tetratricopeptide repeat domain"/>
    <property type="match status" value="1"/>
</dbReference>
<dbReference type="GO" id="GO:0005737">
    <property type="term" value="C:cytoplasm"/>
    <property type="evidence" value="ECO:0007669"/>
    <property type="project" value="TreeGrafter"/>
</dbReference>
<feature type="repeat" description="TPR" evidence="7">
    <location>
        <begin position="458"/>
        <end position="491"/>
    </location>
</feature>
<keyword evidence="3" id="KW-0498">Mitosis</keyword>
<dbReference type="Pfam" id="PF13176">
    <property type="entry name" value="TPR_7"/>
    <property type="match status" value="1"/>
</dbReference>
<dbReference type="RefSeq" id="XP_022290179.1">
    <property type="nucleotide sequence ID" value="XM_022434471.1"/>
</dbReference>
<sequence>MAGEVENQQMNENHHNVSGINLGRLREKVKFYIEKHQYDSALFWADKIVSLSNGNPDDTYWYAQTLYLTGQYHRASQLLRTRKLDKTNSSCRYLAAKCHFECKEWQTALNILDMVENTSYIPSFSKHSLTDSLYDQSHKEVEHSINLLRGRIYEAMDNRNLAVDCFREALRQDVYCFEAFDMLVHHHMLSAQEERELLDSLPFAVQCPTEEVELIRYLYENRIKKYDKPKEQRVPGPLSCLKNNMDVIVNQAEKHYYNCDFRECCKITTRVMSEDPYNTQCLPIHIAVLVELKKSKDLFYLSHKLVDLYPNDPVSWFAVGCYYLLTEKSEPARRYLSKATTLDRVYGPAWLAFGHSFAAENEHDQAMVAYFTASQLMKGCHLPLLYIGLEHGLTNNYKLAERFFSQALTIAPEDPFVLHEMGVIAFKSQDWGTAERYFMDALRILENIGQEVIVEKWEPLLNNLGHVYRKLRNYERSLEFHKRAGILSPQSPSTYSAIGYTYVLMGDNLMAVDYFHKALGIRRDDQFSTTMLSSVIETLMSEMDPCEGASEDFPAFPTPGKLEFSHSSSQELSDLDINPEDNSSMAIEEVDMDD</sequence>
<dbReference type="OrthoDB" id="10006270at2759"/>
<organism evidence="9 10">
    <name type="scientific">Crassostrea virginica</name>
    <name type="common">Eastern oyster</name>
    <dbReference type="NCBI Taxonomy" id="6565"/>
    <lineage>
        <taxon>Eukaryota</taxon>
        <taxon>Metazoa</taxon>
        <taxon>Spiralia</taxon>
        <taxon>Lophotrochozoa</taxon>
        <taxon>Mollusca</taxon>
        <taxon>Bivalvia</taxon>
        <taxon>Autobranchia</taxon>
        <taxon>Pteriomorphia</taxon>
        <taxon>Ostreida</taxon>
        <taxon>Ostreoidea</taxon>
        <taxon>Ostreidae</taxon>
        <taxon>Crassostrea</taxon>
    </lineage>
</organism>
<dbReference type="GO" id="GO:0031145">
    <property type="term" value="P:anaphase-promoting complex-dependent catabolic process"/>
    <property type="evidence" value="ECO:0007669"/>
    <property type="project" value="TreeGrafter"/>
</dbReference>
<dbReference type="PANTHER" id="PTHR12558:SF9">
    <property type="entry name" value="CELL DIVISION CYCLE PROTEIN 16 HOMOLOG"/>
    <property type="match status" value="1"/>
</dbReference>
<evidence type="ECO:0000313" key="9">
    <source>
        <dbReference type="Proteomes" id="UP000694844"/>
    </source>
</evidence>
<keyword evidence="4" id="KW-0833">Ubl conjugation pathway</keyword>
<dbReference type="GO" id="GO:0016567">
    <property type="term" value="P:protein ubiquitination"/>
    <property type="evidence" value="ECO:0007669"/>
    <property type="project" value="TreeGrafter"/>
</dbReference>
<keyword evidence="5 7" id="KW-0802">TPR repeat</keyword>
<dbReference type="GO" id="GO:0005680">
    <property type="term" value="C:anaphase-promoting complex"/>
    <property type="evidence" value="ECO:0007669"/>
    <property type="project" value="TreeGrafter"/>
</dbReference>
<name>A0A8B8AJH4_CRAVI</name>
<evidence type="ECO:0000256" key="3">
    <source>
        <dbReference type="ARBA" id="ARBA00022776"/>
    </source>
</evidence>
<dbReference type="SMART" id="SM00028">
    <property type="entry name" value="TPR"/>
    <property type="match status" value="8"/>
</dbReference>
<evidence type="ECO:0000256" key="7">
    <source>
        <dbReference type="PROSITE-ProRule" id="PRU00339"/>
    </source>
</evidence>